<name>A0A0B6Z6K2_9EUPU</name>
<feature type="non-terminal residue" evidence="1">
    <location>
        <position position="1"/>
    </location>
</feature>
<dbReference type="EMBL" id="HACG01016661">
    <property type="protein sequence ID" value="CEK63526.1"/>
    <property type="molecule type" value="Transcribed_RNA"/>
</dbReference>
<gene>
    <name evidence="1" type="primary">ORF48604</name>
</gene>
<accession>A0A0B6Z6K2</accession>
<proteinExistence type="predicted"/>
<reference evidence="1" key="1">
    <citation type="submission" date="2014-12" db="EMBL/GenBank/DDBJ databases">
        <title>Insight into the proteome of Arion vulgaris.</title>
        <authorList>
            <person name="Aradska J."/>
            <person name="Bulat T."/>
            <person name="Smidak R."/>
            <person name="Sarate P."/>
            <person name="Gangsoo J."/>
            <person name="Sialana F."/>
            <person name="Bilban M."/>
            <person name="Lubec G."/>
        </authorList>
    </citation>
    <scope>NUCLEOTIDE SEQUENCE</scope>
    <source>
        <tissue evidence="1">Skin</tissue>
    </source>
</reference>
<dbReference type="AlphaFoldDB" id="A0A0B6Z6K2"/>
<sequence length="126" mass="14424">LTECPWVQVIDHLPAESVMTSAEHSDTEGLNLSFIIQQVRVTMKSNTRQNTSMISFLQLHWPNERVYTMCLAKETATKSWHGDGKKQQRIFMCEVVEKSTVQHTVTIGFIELTSEAKGEIWETIIL</sequence>
<protein>
    <submittedName>
        <fullName evidence="1">Uncharacterized protein</fullName>
    </submittedName>
</protein>
<evidence type="ECO:0000313" key="1">
    <source>
        <dbReference type="EMBL" id="CEK63526.1"/>
    </source>
</evidence>
<organism evidence="1">
    <name type="scientific">Arion vulgaris</name>
    <dbReference type="NCBI Taxonomy" id="1028688"/>
    <lineage>
        <taxon>Eukaryota</taxon>
        <taxon>Metazoa</taxon>
        <taxon>Spiralia</taxon>
        <taxon>Lophotrochozoa</taxon>
        <taxon>Mollusca</taxon>
        <taxon>Gastropoda</taxon>
        <taxon>Heterobranchia</taxon>
        <taxon>Euthyneura</taxon>
        <taxon>Panpulmonata</taxon>
        <taxon>Eupulmonata</taxon>
        <taxon>Stylommatophora</taxon>
        <taxon>Helicina</taxon>
        <taxon>Arionoidea</taxon>
        <taxon>Arionidae</taxon>
        <taxon>Arion</taxon>
    </lineage>
</organism>